<dbReference type="OrthoDB" id="41729at2"/>
<dbReference type="Proteomes" id="UP000077096">
    <property type="component" value="Chromosome"/>
</dbReference>
<reference evidence="2 3" key="1">
    <citation type="submission" date="2014-08" db="EMBL/GenBank/DDBJ databases">
        <title>Fervidobacterium pennivorans DYC genome.</title>
        <authorList>
            <person name="Wushke S."/>
        </authorList>
    </citation>
    <scope>NUCLEOTIDE SEQUENCE [LARGE SCALE GENOMIC DNA]</scope>
    <source>
        <strain evidence="2 3">DYC</strain>
    </source>
</reference>
<dbReference type="KEGG" id="fng:JM64_04200"/>
<evidence type="ECO:0000256" key="1">
    <source>
        <dbReference type="SAM" id="Phobius"/>
    </source>
</evidence>
<name>A0A172T2N6_FERPE</name>
<proteinExistence type="predicted"/>
<keyword evidence="1" id="KW-0472">Membrane</keyword>
<evidence type="ECO:0000313" key="3">
    <source>
        <dbReference type="Proteomes" id="UP000077096"/>
    </source>
</evidence>
<protein>
    <submittedName>
        <fullName evidence="2">Uncharacterized protein</fullName>
    </submittedName>
</protein>
<dbReference type="PATRIC" id="fig|93466.3.peg.901"/>
<feature type="transmembrane region" description="Helical" evidence="1">
    <location>
        <begin position="20"/>
        <end position="42"/>
    </location>
</feature>
<keyword evidence="1" id="KW-0812">Transmembrane</keyword>
<dbReference type="EMBL" id="CP011393">
    <property type="protein sequence ID" value="ANE41268.1"/>
    <property type="molecule type" value="Genomic_DNA"/>
</dbReference>
<gene>
    <name evidence="2" type="ORF">JM64_04200</name>
</gene>
<accession>A0A172T2N6</accession>
<evidence type="ECO:0000313" key="2">
    <source>
        <dbReference type="EMBL" id="ANE41268.1"/>
    </source>
</evidence>
<keyword evidence="1" id="KW-1133">Transmembrane helix</keyword>
<organism evidence="2 3">
    <name type="scientific">Fervidobacterium pennivorans</name>
    <dbReference type="NCBI Taxonomy" id="93466"/>
    <lineage>
        <taxon>Bacteria</taxon>
        <taxon>Thermotogati</taxon>
        <taxon>Thermotogota</taxon>
        <taxon>Thermotogae</taxon>
        <taxon>Thermotogales</taxon>
        <taxon>Fervidobacteriaceae</taxon>
        <taxon>Fervidobacterium</taxon>
    </lineage>
</organism>
<sequence length="443" mass="49903">METRQDIGGVRIKRPLKISWVGTCAWIVFVQGVVLGITFAGIQIPDESLDAEVLSVIKKWMERPQIVVFEKNIAPHLSLFITKELTKAGFFATNIISNNVFDDETKLELISTTTSVDVSNVVSGELLKISVESTGDTISLTTRAGKIVFESEEDFKSGFLKYFSTNTSFDHTTTGLSENTPDLGPETLVYDSKSHKLYITVPTGIPLIVVPEYINFVPAVVTMDGSFYKNKVLYMSEKIQYQVDSLPFLYTGYSILTENYILNLRTGKKEAVSSVPIFGWDKYIIYADGSVGDLLLTWKLKVSNTPLDFLMVENMLYLLDVTKNVYAVNLKTRKVIFAGTFEDAICFDYDEHSATVILRALKENYVLSVNGSIKVDRTESFFKNDFPNKRLYPTFTNVKDFGFGFFYEGVYLGNSIFFMFISKGVLNIVTDVGTWQVKITKKD</sequence>
<dbReference type="AlphaFoldDB" id="A0A172T2N6"/>